<keyword evidence="1" id="KW-0677">Repeat</keyword>
<sequence>MVDPIGIVGTLMGIVQVCGKFMSVCYDYRMGVRDAPKDISRILDEVVGVGSIAQQLVKVIESDGAPSLPSLQAMGGNDGTLRRCLVELQDLKASLKLGRASSSRRALAWPLPRADVEKRLQVLATIKSTLQLALAADNTQNMMEVSNLARLLPSVEKKITKLSGSVAQSDEDLLAELLNQLGGRSQSAKQKQEYRKCAPATGDWLLNTAQYMKWKTNPNNLLWIKGAAGCGKTVLCSRIIKDLQDHCGGEQMKALLDKDASPNVTGGLFYRPLQAAACMGHREIVHLLIEATAEINAKGGALSTALGAAAAQGHLDVAVTLLEAGANVNIPDPWRFGGQ</sequence>
<keyword evidence="2" id="KW-0040">ANK repeat</keyword>
<dbReference type="SUPFAM" id="SSF48403">
    <property type="entry name" value="Ankyrin repeat"/>
    <property type="match status" value="1"/>
</dbReference>
<dbReference type="Proteomes" id="UP001144191">
    <property type="component" value="Unassembled WGS sequence"/>
</dbReference>
<feature type="domain" description="Nephrocystin 3-like N-terminal" evidence="3">
    <location>
        <begin position="201"/>
        <end position="247"/>
    </location>
</feature>
<feature type="non-terminal residue" evidence="4">
    <location>
        <position position="339"/>
    </location>
</feature>
<protein>
    <recommendedName>
        <fullName evidence="3">Nephrocystin 3-like N-terminal domain-containing protein</fullName>
    </recommendedName>
</protein>
<accession>A0A9W6AE08</accession>
<dbReference type="PROSITE" id="PS50088">
    <property type="entry name" value="ANK_REPEAT"/>
    <property type="match status" value="2"/>
</dbReference>
<dbReference type="SUPFAM" id="SSF52540">
    <property type="entry name" value="P-loop containing nucleoside triphosphate hydrolases"/>
    <property type="match status" value="1"/>
</dbReference>
<evidence type="ECO:0000313" key="4">
    <source>
        <dbReference type="EMBL" id="GLA56256.1"/>
    </source>
</evidence>
<dbReference type="PANTHER" id="PTHR10039:SF16">
    <property type="entry name" value="GPI INOSITOL-DEACYLASE"/>
    <property type="match status" value="1"/>
</dbReference>
<gene>
    <name evidence="4" type="ORF">AnigIFM63604_006362</name>
</gene>
<evidence type="ECO:0000313" key="5">
    <source>
        <dbReference type="Proteomes" id="UP001144191"/>
    </source>
</evidence>
<dbReference type="PANTHER" id="PTHR10039">
    <property type="entry name" value="AMELOGENIN"/>
    <property type="match status" value="1"/>
</dbReference>
<reference evidence="4" key="1">
    <citation type="submission" date="2022-07" db="EMBL/GenBank/DDBJ databases">
        <title>Taxonomy of Aspergillus series Nigri: significant species reduction supported by multi-species coalescent approaches.</title>
        <authorList>
            <person name="Bian C."/>
            <person name="Kusuya Y."/>
            <person name="Sklenar F."/>
            <person name="D'hooge E."/>
            <person name="Yaguchi T."/>
            <person name="Takahashi H."/>
            <person name="Hubka V."/>
        </authorList>
    </citation>
    <scope>NUCLEOTIDE SEQUENCE</scope>
    <source>
        <strain evidence="4">IFM 63604</strain>
    </source>
</reference>
<dbReference type="Pfam" id="PF24883">
    <property type="entry name" value="NPHP3_N"/>
    <property type="match status" value="1"/>
</dbReference>
<dbReference type="EMBL" id="BRPB01000372">
    <property type="protein sequence ID" value="GLA56256.1"/>
    <property type="molecule type" value="Genomic_DNA"/>
</dbReference>
<evidence type="ECO:0000259" key="3">
    <source>
        <dbReference type="Pfam" id="PF24883"/>
    </source>
</evidence>
<organism evidence="4 5">
    <name type="scientific">Aspergillus niger</name>
    <dbReference type="NCBI Taxonomy" id="5061"/>
    <lineage>
        <taxon>Eukaryota</taxon>
        <taxon>Fungi</taxon>
        <taxon>Dikarya</taxon>
        <taxon>Ascomycota</taxon>
        <taxon>Pezizomycotina</taxon>
        <taxon>Eurotiomycetes</taxon>
        <taxon>Eurotiomycetidae</taxon>
        <taxon>Eurotiales</taxon>
        <taxon>Aspergillaceae</taxon>
        <taxon>Aspergillus</taxon>
        <taxon>Aspergillus subgen. Circumdati</taxon>
    </lineage>
</organism>
<dbReference type="SMART" id="SM00248">
    <property type="entry name" value="ANK"/>
    <property type="match status" value="2"/>
</dbReference>
<feature type="repeat" description="ANK" evidence="2">
    <location>
        <begin position="301"/>
        <end position="333"/>
    </location>
</feature>
<dbReference type="AlphaFoldDB" id="A0A9W6AE08"/>
<proteinExistence type="predicted"/>
<dbReference type="Gene3D" id="1.25.40.20">
    <property type="entry name" value="Ankyrin repeat-containing domain"/>
    <property type="match status" value="1"/>
</dbReference>
<dbReference type="Pfam" id="PF12796">
    <property type="entry name" value="Ank_2"/>
    <property type="match status" value="1"/>
</dbReference>
<name>A0A9W6AE08_ASPNG</name>
<feature type="repeat" description="ANK" evidence="2">
    <location>
        <begin position="272"/>
        <end position="300"/>
    </location>
</feature>
<dbReference type="InterPro" id="IPR002110">
    <property type="entry name" value="Ankyrin_rpt"/>
</dbReference>
<evidence type="ECO:0000256" key="2">
    <source>
        <dbReference type="PROSITE-ProRule" id="PRU00023"/>
    </source>
</evidence>
<comment type="caution">
    <text evidence="4">The sequence shown here is derived from an EMBL/GenBank/DDBJ whole genome shotgun (WGS) entry which is preliminary data.</text>
</comment>
<evidence type="ECO:0000256" key="1">
    <source>
        <dbReference type="ARBA" id="ARBA00022737"/>
    </source>
</evidence>
<dbReference type="InterPro" id="IPR056884">
    <property type="entry name" value="NPHP3-like_N"/>
</dbReference>
<dbReference type="InterPro" id="IPR027417">
    <property type="entry name" value="P-loop_NTPase"/>
</dbReference>
<dbReference type="InterPro" id="IPR036770">
    <property type="entry name" value="Ankyrin_rpt-contain_sf"/>
</dbReference>
<dbReference type="PROSITE" id="PS50297">
    <property type="entry name" value="ANK_REP_REGION"/>
    <property type="match status" value="1"/>
</dbReference>